<dbReference type="SUPFAM" id="SSF49299">
    <property type="entry name" value="PKD domain"/>
    <property type="match status" value="2"/>
</dbReference>
<proteinExistence type="predicted"/>
<dbReference type="PANTHER" id="PTHR46534:SF1">
    <property type="entry name" value="IGGFC-BINDING PROTEIN N-TERMINAL DOMAIN-CONTAINING PROTEIN"/>
    <property type="match status" value="1"/>
</dbReference>
<dbReference type="Pfam" id="PF17517">
    <property type="entry name" value="IgGFc_binding"/>
    <property type="match status" value="1"/>
</dbReference>
<dbReference type="Pfam" id="PF18911">
    <property type="entry name" value="PKD_4"/>
    <property type="match status" value="2"/>
</dbReference>
<dbReference type="InterPro" id="IPR013783">
    <property type="entry name" value="Ig-like_fold"/>
</dbReference>
<dbReference type="InterPro" id="IPR035986">
    <property type="entry name" value="PKD_dom_sf"/>
</dbReference>
<dbReference type="SMART" id="SM00089">
    <property type="entry name" value="PKD"/>
    <property type="match status" value="2"/>
</dbReference>
<dbReference type="InterPro" id="IPR035234">
    <property type="entry name" value="IgGFc-bd_N"/>
</dbReference>
<dbReference type="InterPro" id="IPR026341">
    <property type="entry name" value="T9SS_type_B"/>
</dbReference>
<comment type="caution">
    <text evidence="3">The sequence shown here is derived from an EMBL/GenBank/DDBJ whole genome shotgun (WGS) entry which is preliminary data.</text>
</comment>
<dbReference type="InterPro" id="IPR000601">
    <property type="entry name" value="PKD_dom"/>
</dbReference>
<dbReference type="Proteomes" id="UP001597387">
    <property type="component" value="Unassembled WGS sequence"/>
</dbReference>
<dbReference type="InterPro" id="IPR022409">
    <property type="entry name" value="PKD/Chitinase_dom"/>
</dbReference>
<dbReference type="NCBIfam" id="TIGR04131">
    <property type="entry name" value="Bac_Flav_CTERM"/>
    <property type="match status" value="1"/>
</dbReference>
<organism evidence="3 4">
    <name type="scientific">Paradesertivirga mongoliensis</name>
    <dbReference type="NCBI Taxonomy" id="2100740"/>
    <lineage>
        <taxon>Bacteria</taxon>
        <taxon>Pseudomonadati</taxon>
        <taxon>Bacteroidota</taxon>
        <taxon>Sphingobacteriia</taxon>
        <taxon>Sphingobacteriales</taxon>
        <taxon>Sphingobacteriaceae</taxon>
        <taxon>Paradesertivirga</taxon>
    </lineage>
</organism>
<dbReference type="Gene3D" id="2.60.40.10">
    <property type="entry name" value="Immunoglobulins"/>
    <property type="match status" value="2"/>
</dbReference>
<dbReference type="RefSeq" id="WP_255902810.1">
    <property type="nucleotide sequence ID" value="NZ_JAFMZO010000003.1"/>
</dbReference>
<feature type="domain" description="PKD" evidence="2">
    <location>
        <begin position="723"/>
        <end position="778"/>
    </location>
</feature>
<reference evidence="4" key="1">
    <citation type="journal article" date="2019" name="Int. J. Syst. Evol. Microbiol.">
        <title>The Global Catalogue of Microorganisms (GCM) 10K type strain sequencing project: providing services to taxonomists for standard genome sequencing and annotation.</title>
        <authorList>
            <consortium name="The Broad Institute Genomics Platform"/>
            <consortium name="The Broad Institute Genome Sequencing Center for Infectious Disease"/>
            <person name="Wu L."/>
            <person name="Ma J."/>
        </authorList>
    </citation>
    <scope>NUCLEOTIDE SEQUENCE [LARGE SCALE GENOMIC DNA]</scope>
    <source>
        <strain evidence="4">KCTC 42217</strain>
    </source>
</reference>
<feature type="chain" id="PRO_5046676261" evidence="1">
    <location>
        <begin position="26"/>
        <end position="943"/>
    </location>
</feature>
<accession>A0ABW4ZM10</accession>
<protein>
    <submittedName>
        <fullName evidence="3">PKD domain-containing protein</fullName>
    </submittedName>
</protein>
<evidence type="ECO:0000259" key="2">
    <source>
        <dbReference type="PROSITE" id="PS50093"/>
    </source>
</evidence>
<keyword evidence="4" id="KW-1185">Reference proteome</keyword>
<dbReference type="PROSITE" id="PS50093">
    <property type="entry name" value="PKD"/>
    <property type="match status" value="2"/>
</dbReference>
<feature type="domain" description="PKD" evidence="2">
    <location>
        <begin position="610"/>
        <end position="683"/>
    </location>
</feature>
<evidence type="ECO:0000313" key="3">
    <source>
        <dbReference type="EMBL" id="MFD2162846.1"/>
    </source>
</evidence>
<gene>
    <name evidence="3" type="ORF">ACFSJU_10625</name>
</gene>
<evidence type="ECO:0000256" key="1">
    <source>
        <dbReference type="SAM" id="SignalP"/>
    </source>
</evidence>
<dbReference type="CDD" id="cd00146">
    <property type="entry name" value="PKD"/>
    <property type="match status" value="2"/>
</dbReference>
<evidence type="ECO:0000313" key="4">
    <source>
        <dbReference type="Proteomes" id="UP001597387"/>
    </source>
</evidence>
<sequence length="943" mass="102458">MMQKSYLNIFLPIALCFLLKTTSFAQGTSNEGTDFWVAYAGHVDDHGSRLTLFLTSKVNATVSINVGGTLYTSNGSSSVSLTANQPKAIYINPNDYLNVYVDTYDGLEMHPGKGIHVTSDKPIVVYSHISRGARSAACLVYPTKALGHEYFAISYDQLADFNEIRASQFTVVGIEDDTEIEIIPSQDSRWLPLRKAGEAFIITLDKGDIYQFQSRTDITGSSLRTVNGCKPFAVFSGSSKTGYCEAGNVVTPSSPSGQDNLYQQLLPVSAWGRNFVTAPFYNSLNGNVDIYRIQVANDNTTVSVNGSTTLAGSTSLSNPYAKGSVITFVSQSPQMINANNPINVTQFQTSQSCNSLNSQSPPQSPAVPGDPEMIILNPIEQTLKDITVYSAISTNEAPTNIRSHYINVIIKTADIPSFSIDGMSFSSNTPNTTFALNKFVKINDQYSYLIADVTASSQTGNPSHRIRADGGFVAIAYGYGSVESYGYLAGSDLRNLNQFIQPENALTNAPVTSGCDAEPLKLYVVLPYKTNSLKWDLGDGTGLKADPNPDAHYTTETINGVLSYKYRYFDDVVTFKSAGIYTVNVMAVNPAPIGCDANETVTLSLTISSPPTAKFSTIPEACEGSSVAFTDVSVGNGLEIDKWYWDFGDGSPIEIRRNGEPFTHVYTKAGDYTVTLTVEGISGCQSVPTLPQIIHIIELPGAKFSQVVCQEAKFTDESAPVEGNIIKWTWNFGDEESGLNNTSDQQNPTHVFSKSDQFIVQLTVETDKGCVNSVSSIVYAMPVIESLEDITILRGGEKLLSPVIVGKGLKYKWTPSAGLSSDSIPDPVASPQEDTEYTLTVSAEGTCAVVDKVRVKVVEPEVPNAFSPNGDGINDRWAIKYLETYVNASVQIFNRYGQKVFTSGSDPWDGTYNGKEIPIGVYYYIIEPNNGRKRMVGSITLLR</sequence>
<dbReference type="PANTHER" id="PTHR46534">
    <property type="entry name" value="IGGFC_BINDING DOMAIN-CONTAINING PROTEIN"/>
    <property type="match status" value="1"/>
</dbReference>
<name>A0ABW4ZM10_9SPHI</name>
<dbReference type="Pfam" id="PF13585">
    <property type="entry name" value="CHU_C"/>
    <property type="match status" value="1"/>
</dbReference>
<feature type="signal peptide" evidence="1">
    <location>
        <begin position="1"/>
        <end position="25"/>
    </location>
</feature>
<keyword evidence="1" id="KW-0732">Signal</keyword>
<dbReference type="EMBL" id="JBHUHZ010000001">
    <property type="protein sequence ID" value="MFD2162846.1"/>
    <property type="molecule type" value="Genomic_DNA"/>
</dbReference>